<evidence type="ECO:0000256" key="1">
    <source>
        <dbReference type="SAM" id="Phobius"/>
    </source>
</evidence>
<evidence type="ECO:0000313" key="2">
    <source>
        <dbReference type="EMBL" id="CCE61487.1"/>
    </source>
</evidence>
<evidence type="ECO:0000313" key="3">
    <source>
        <dbReference type="Proteomes" id="UP000005666"/>
    </source>
</evidence>
<keyword evidence="1" id="KW-0812">Transmembrane</keyword>
<dbReference type="InterPro" id="IPR033481">
    <property type="entry name" value="Dni1/Fig1"/>
</dbReference>
<dbReference type="KEGG" id="tpf:TPHA_0A04120"/>
<dbReference type="HOGENOM" id="CLU_075335_0_0_1"/>
<keyword evidence="1" id="KW-1133">Transmembrane helix</keyword>
<organism evidence="2 3">
    <name type="scientific">Tetrapisispora phaffii (strain ATCC 24235 / CBS 4417 / NBRC 1672 / NRRL Y-8282 / UCD 70-5)</name>
    <name type="common">Yeast</name>
    <name type="synonym">Fabospora phaffii</name>
    <dbReference type="NCBI Taxonomy" id="1071381"/>
    <lineage>
        <taxon>Eukaryota</taxon>
        <taxon>Fungi</taxon>
        <taxon>Dikarya</taxon>
        <taxon>Ascomycota</taxon>
        <taxon>Saccharomycotina</taxon>
        <taxon>Saccharomycetes</taxon>
        <taxon>Saccharomycetales</taxon>
        <taxon>Saccharomycetaceae</taxon>
        <taxon>Tetrapisispora</taxon>
    </lineage>
</organism>
<dbReference type="AlphaFoldDB" id="G8BNK9"/>
<dbReference type="InterPro" id="IPR016509">
    <property type="entry name" value="Fig1"/>
</dbReference>
<dbReference type="GO" id="GO:0009277">
    <property type="term" value="C:fungal-type cell wall"/>
    <property type="evidence" value="ECO:0007669"/>
    <property type="project" value="EnsemblFungi"/>
</dbReference>
<dbReference type="GO" id="GO:0043332">
    <property type="term" value="C:mating projection tip"/>
    <property type="evidence" value="ECO:0007669"/>
    <property type="project" value="EnsemblFungi"/>
</dbReference>
<dbReference type="Pfam" id="PF12351">
    <property type="entry name" value="Fig1"/>
    <property type="match status" value="1"/>
</dbReference>
<sequence length="314" mass="35716">MFPIGISFSLFKRMPRIMALLLNIITIFLTVFLLVGCCSSSYLSIFLIKYQFNDESEFYSTLKENFSYDGMEDITVKVGYLNICLTNLPDQYLNSLSSAQFSNITSDVSINGHTICYPKHNFSETTIYDDFAINLIKSGTSSNSSLSSDVSNTLNILKIANVTSNSIIHPYILIATIVLVCLMFLLIMYVTIPFELPLKTQINKLLLIWSAVLVLVWGFGTIWSHVAIESSRDLIPDSSFNIIKVENGKKTSAMSWCSFVFLLLDCIILWALYIRDRKSMSQEIEEMNNKNNPFNDKYYNKYMSESSTINSNNK</sequence>
<gene>
    <name evidence="2" type="primary">TPHA0A04120</name>
    <name evidence="2" type="ordered locus">TPHA_0A04120</name>
</gene>
<protein>
    <recommendedName>
        <fullName evidence="4">Factor-induced gene 1 protein</fullName>
    </recommendedName>
</protein>
<dbReference type="OMA" id="YFGICVN"/>
<proteinExistence type="predicted"/>
<dbReference type="GO" id="GO:0000753">
    <property type="term" value="P:cell morphogenesis involved in conjugation with cellular fusion"/>
    <property type="evidence" value="ECO:0007669"/>
    <property type="project" value="EnsemblFungi"/>
</dbReference>
<keyword evidence="3" id="KW-1185">Reference proteome</keyword>
<evidence type="ECO:0008006" key="4">
    <source>
        <dbReference type="Google" id="ProtNLM"/>
    </source>
</evidence>
<feature type="transmembrane region" description="Helical" evidence="1">
    <location>
        <begin position="253"/>
        <end position="274"/>
    </location>
</feature>
<reference evidence="2 3" key="1">
    <citation type="journal article" date="2011" name="Proc. Natl. Acad. Sci. U.S.A.">
        <title>Evolutionary erosion of yeast sex chromosomes by mating-type switching accidents.</title>
        <authorList>
            <person name="Gordon J.L."/>
            <person name="Armisen D."/>
            <person name="Proux-Wera E."/>
            <person name="Oheigeartaigh S.S."/>
            <person name="Byrne K.P."/>
            <person name="Wolfe K.H."/>
        </authorList>
    </citation>
    <scope>NUCLEOTIDE SEQUENCE [LARGE SCALE GENOMIC DNA]</scope>
    <source>
        <strain evidence="3">ATCC 24235 / CBS 4417 / NBRC 1672 / NRRL Y-8282 / UCD 70-5</strain>
    </source>
</reference>
<keyword evidence="1" id="KW-0472">Membrane</keyword>
<dbReference type="GO" id="GO:0016020">
    <property type="term" value="C:membrane"/>
    <property type="evidence" value="ECO:0007669"/>
    <property type="project" value="InterPro"/>
</dbReference>
<dbReference type="OrthoDB" id="4089394at2759"/>
<dbReference type="GO" id="GO:0000755">
    <property type="term" value="P:cytogamy"/>
    <property type="evidence" value="ECO:0007669"/>
    <property type="project" value="EnsemblFungi"/>
</dbReference>
<feature type="transmembrane region" description="Helical" evidence="1">
    <location>
        <begin position="20"/>
        <end position="48"/>
    </location>
</feature>
<name>G8BNK9_TETPH</name>
<dbReference type="PIRSF" id="PIRSF007138">
    <property type="entry name" value="FIG1"/>
    <property type="match status" value="1"/>
</dbReference>
<accession>G8BNK9</accession>
<dbReference type="RefSeq" id="XP_003683921.1">
    <property type="nucleotide sequence ID" value="XM_003683873.1"/>
</dbReference>
<dbReference type="STRING" id="1071381.G8BNK9"/>
<dbReference type="EMBL" id="HE612856">
    <property type="protein sequence ID" value="CCE61487.1"/>
    <property type="molecule type" value="Genomic_DNA"/>
</dbReference>
<dbReference type="PANTHER" id="PTHR28092">
    <property type="entry name" value="FACTOR-INDUCED GENE 1 PROTEIN"/>
    <property type="match status" value="1"/>
</dbReference>
<dbReference type="PANTHER" id="PTHR28092:SF1">
    <property type="entry name" value="FACTOR-INDUCED GENE 1 PROTEIN"/>
    <property type="match status" value="1"/>
</dbReference>
<dbReference type="GeneID" id="11532669"/>
<feature type="transmembrane region" description="Helical" evidence="1">
    <location>
        <begin position="171"/>
        <end position="194"/>
    </location>
</feature>
<feature type="transmembrane region" description="Helical" evidence="1">
    <location>
        <begin position="206"/>
        <end position="228"/>
    </location>
</feature>
<dbReference type="Proteomes" id="UP000005666">
    <property type="component" value="Chromosome 1"/>
</dbReference>
<dbReference type="eggNOG" id="ENOG502QUDU">
    <property type="taxonomic scope" value="Eukaryota"/>
</dbReference>